<evidence type="ECO:0000256" key="2">
    <source>
        <dbReference type="ARBA" id="ARBA00023125"/>
    </source>
</evidence>
<proteinExistence type="predicted"/>
<dbReference type="InterPro" id="IPR020449">
    <property type="entry name" value="Tscrpt_reg_AraC-type_HTH"/>
</dbReference>
<dbReference type="InterPro" id="IPR018060">
    <property type="entry name" value="HTH_AraC"/>
</dbReference>
<dbReference type="PROSITE" id="PS01124">
    <property type="entry name" value="HTH_ARAC_FAMILY_2"/>
    <property type="match status" value="1"/>
</dbReference>
<dbReference type="InterPro" id="IPR001789">
    <property type="entry name" value="Sig_transdc_resp-reg_receiver"/>
</dbReference>
<keyword evidence="6" id="KW-0378">Hydrolase</keyword>
<dbReference type="PRINTS" id="PR00032">
    <property type="entry name" value="HTHARAC"/>
</dbReference>
<evidence type="ECO:0000313" key="6">
    <source>
        <dbReference type="EMBL" id="MPM14449.1"/>
    </source>
</evidence>
<dbReference type="GO" id="GO:0003700">
    <property type="term" value="F:DNA-binding transcription factor activity"/>
    <property type="evidence" value="ECO:0007669"/>
    <property type="project" value="InterPro"/>
</dbReference>
<dbReference type="Pfam" id="PF12833">
    <property type="entry name" value="HTH_18"/>
    <property type="match status" value="1"/>
</dbReference>
<dbReference type="EC" id="3.1.1.61" evidence="6"/>
<dbReference type="GO" id="GO:0008984">
    <property type="term" value="F:protein-glutamate methylesterase activity"/>
    <property type="evidence" value="ECO:0007669"/>
    <property type="project" value="UniProtKB-EC"/>
</dbReference>
<dbReference type="InterPro" id="IPR011006">
    <property type="entry name" value="CheY-like_superfamily"/>
</dbReference>
<dbReference type="AlphaFoldDB" id="A0A644XED2"/>
<name>A0A644XED2_9ZZZZ</name>
<evidence type="ECO:0000259" key="4">
    <source>
        <dbReference type="PROSITE" id="PS01124"/>
    </source>
</evidence>
<evidence type="ECO:0000256" key="3">
    <source>
        <dbReference type="ARBA" id="ARBA00023163"/>
    </source>
</evidence>
<dbReference type="InterPro" id="IPR018062">
    <property type="entry name" value="HTH_AraC-typ_CS"/>
</dbReference>
<sequence length="532" mass="60895">MATKLIIADDEPLVLVGLQSMLSWNELGIEIVAVARNGKQLEEAIAKEKPDLVITDIKMPIKNGLTVLKESSKTYGRIPLFILLTSYEEFSFVKEALTLQAVDYLVKLELTEQSLRTSVTKALGILEELKAERRHTFPLLERSAMQSFRDKFFVRLFNGLIDSRQSFETQKHELQISFDERWYAVCYVQIHSKQEEAEVNLYYSTVGMLKETLGRYLTTYITSLDLHHLAITFCLTDEQVQHYRTIIRQVLEKTLQVIYNYFSVQLACCVGHTVQDPYHLNESFLSARQLMACRSDERTILVAERRNNEGSSFNLDPFKARLTSAFEELDAARLAKVLEDIAMELEQQNIHSLQAVETASNILYMAITLLPDGQNLVQSAFPDEGGGYRQIYSFATTAQCSAYLRQLAAGLTEQLQSRRQDYRAKVVANIQQYIKEHVTRKLNLGEVALMFGFSQNYLSSLFSRYSGCSFVEYTTNAKIAAAKEMMANGDYKVYEIADKLGFESSFYFSKVFKKVEGVSPRQYLQHLERKRS</sequence>
<feature type="domain" description="HTH araC/xylS-type" evidence="4">
    <location>
        <begin position="428"/>
        <end position="526"/>
    </location>
</feature>
<keyword evidence="1" id="KW-0805">Transcription regulation</keyword>
<dbReference type="PROSITE" id="PS00041">
    <property type="entry name" value="HTH_ARAC_FAMILY_1"/>
    <property type="match status" value="1"/>
</dbReference>
<gene>
    <name evidence="6" type="primary">cheB_30</name>
    <name evidence="6" type="ORF">SDC9_60811</name>
</gene>
<dbReference type="Gene3D" id="1.10.10.60">
    <property type="entry name" value="Homeodomain-like"/>
    <property type="match status" value="2"/>
</dbReference>
<protein>
    <submittedName>
        <fullName evidence="6">Chemotaxis response regulator protein-glutamate methylesterase</fullName>
        <ecNumber evidence="6">3.1.1.61</ecNumber>
    </submittedName>
</protein>
<evidence type="ECO:0000256" key="1">
    <source>
        <dbReference type="ARBA" id="ARBA00023015"/>
    </source>
</evidence>
<dbReference type="EMBL" id="VSSQ01002280">
    <property type="protein sequence ID" value="MPM14449.1"/>
    <property type="molecule type" value="Genomic_DNA"/>
</dbReference>
<dbReference type="SUPFAM" id="SSF46689">
    <property type="entry name" value="Homeodomain-like"/>
    <property type="match status" value="2"/>
</dbReference>
<dbReference type="GO" id="GO:0043565">
    <property type="term" value="F:sequence-specific DNA binding"/>
    <property type="evidence" value="ECO:0007669"/>
    <property type="project" value="InterPro"/>
</dbReference>
<evidence type="ECO:0000259" key="5">
    <source>
        <dbReference type="PROSITE" id="PS50110"/>
    </source>
</evidence>
<keyword evidence="3" id="KW-0804">Transcription</keyword>
<dbReference type="SMART" id="SM00342">
    <property type="entry name" value="HTH_ARAC"/>
    <property type="match status" value="1"/>
</dbReference>
<dbReference type="Gene3D" id="3.40.50.2300">
    <property type="match status" value="1"/>
</dbReference>
<organism evidence="6">
    <name type="scientific">bioreactor metagenome</name>
    <dbReference type="NCBI Taxonomy" id="1076179"/>
    <lineage>
        <taxon>unclassified sequences</taxon>
        <taxon>metagenomes</taxon>
        <taxon>ecological metagenomes</taxon>
    </lineage>
</organism>
<dbReference type="SUPFAM" id="SSF52172">
    <property type="entry name" value="CheY-like"/>
    <property type="match status" value="1"/>
</dbReference>
<keyword evidence="2" id="KW-0238">DNA-binding</keyword>
<dbReference type="PANTHER" id="PTHR43280:SF2">
    <property type="entry name" value="HTH-TYPE TRANSCRIPTIONAL REGULATOR EXSA"/>
    <property type="match status" value="1"/>
</dbReference>
<reference evidence="6" key="1">
    <citation type="submission" date="2019-08" db="EMBL/GenBank/DDBJ databases">
        <authorList>
            <person name="Kucharzyk K."/>
            <person name="Murdoch R.W."/>
            <person name="Higgins S."/>
            <person name="Loffler F."/>
        </authorList>
    </citation>
    <scope>NUCLEOTIDE SEQUENCE</scope>
</reference>
<dbReference type="SMART" id="SM00448">
    <property type="entry name" value="REC"/>
    <property type="match status" value="1"/>
</dbReference>
<dbReference type="PROSITE" id="PS50110">
    <property type="entry name" value="RESPONSE_REGULATORY"/>
    <property type="match status" value="1"/>
</dbReference>
<feature type="domain" description="Response regulatory" evidence="5">
    <location>
        <begin position="4"/>
        <end position="122"/>
    </location>
</feature>
<dbReference type="Pfam" id="PF00072">
    <property type="entry name" value="Response_reg"/>
    <property type="match status" value="1"/>
</dbReference>
<dbReference type="InterPro" id="IPR009057">
    <property type="entry name" value="Homeodomain-like_sf"/>
</dbReference>
<accession>A0A644XED2</accession>
<comment type="caution">
    <text evidence="6">The sequence shown here is derived from an EMBL/GenBank/DDBJ whole genome shotgun (WGS) entry which is preliminary data.</text>
</comment>
<dbReference type="GO" id="GO:0000160">
    <property type="term" value="P:phosphorelay signal transduction system"/>
    <property type="evidence" value="ECO:0007669"/>
    <property type="project" value="InterPro"/>
</dbReference>
<dbReference type="PANTHER" id="PTHR43280">
    <property type="entry name" value="ARAC-FAMILY TRANSCRIPTIONAL REGULATOR"/>
    <property type="match status" value="1"/>
</dbReference>
<dbReference type="CDD" id="cd17536">
    <property type="entry name" value="REC_YesN-like"/>
    <property type="match status" value="1"/>
</dbReference>